<evidence type="ECO:0000313" key="1">
    <source>
        <dbReference type="EMBL" id="MEU8137159.1"/>
    </source>
</evidence>
<dbReference type="RefSeq" id="WP_358358649.1">
    <property type="nucleotide sequence ID" value="NZ_JBEZFP010000081.1"/>
</dbReference>
<sequence>MPIRRRTRDMTIRVYTVHPDGTTTELIPLHVAARSELTYLRGELADAVRIDNPAGRTLRAN</sequence>
<dbReference type="Proteomes" id="UP001551482">
    <property type="component" value="Unassembled WGS sequence"/>
</dbReference>
<keyword evidence="2" id="KW-1185">Reference proteome</keyword>
<evidence type="ECO:0000313" key="2">
    <source>
        <dbReference type="Proteomes" id="UP001551482"/>
    </source>
</evidence>
<name>A0ABV3DN30_9ACTN</name>
<gene>
    <name evidence="1" type="ORF">AB0C36_27035</name>
</gene>
<reference evidence="1 2" key="1">
    <citation type="submission" date="2024-06" db="EMBL/GenBank/DDBJ databases">
        <title>The Natural Products Discovery Center: Release of the First 8490 Sequenced Strains for Exploring Actinobacteria Biosynthetic Diversity.</title>
        <authorList>
            <person name="Kalkreuter E."/>
            <person name="Kautsar S.A."/>
            <person name="Yang D."/>
            <person name="Bader C.D."/>
            <person name="Teijaro C.N."/>
            <person name="Fluegel L."/>
            <person name="Davis C.M."/>
            <person name="Simpson J.R."/>
            <person name="Lauterbach L."/>
            <person name="Steele A.D."/>
            <person name="Gui C."/>
            <person name="Meng S."/>
            <person name="Li G."/>
            <person name="Viehrig K."/>
            <person name="Ye F."/>
            <person name="Su P."/>
            <person name="Kiefer A.F."/>
            <person name="Nichols A."/>
            <person name="Cepeda A.J."/>
            <person name="Yan W."/>
            <person name="Fan B."/>
            <person name="Jiang Y."/>
            <person name="Adhikari A."/>
            <person name="Zheng C.-J."/>
            <person name="Schuster L."/>
            <person name="Cowan T.M."/>
            <person name="Smanski M.J."/>
            <person name="Chevrette M.G."/>
            <person name="De Carvalho L.P.S."/>
            <person name="Shen B."/>
        </authorList>
    </citation>
    <scope>NUCLEOTIDE SEQUENCE [LARGE SCALE GENOMIC DNA]</scope>
    <source>
        <strain evidence="1 2">NPDC048946</strain>
    </source>
</reference>
<organism evidence="1 2">
    <name type="scientific">Streptodolium elevatio</name>
    <dbReference type="NCBI Taxonomy" id="3157996"/>
    <lineage>
        <taxon>Bacteria</taxon>
        <taxon>Bacillati</taxon>
        <taxon>Actinomycetota</taxon>
        <taxon>Actinomycetes</taxon>
        <taxon>Kitasatosporales</taxon>
        <taxon>Streptomycetaceae</taxon>
        <taxon>Streptodolium</taxon>
    </lineage>
</organism>
<proteinExistence type="predicted"/>
<protein>
    <submittedName>
        <fullName evidence="1">Uncharacterized protein</fullName>
    </submittedName>
</protein>
<accession>A0ABV3DN30</accession>
<comment type="caution">
    <text evidence="1">The sequence shown here is derived from an EMBL/GenBank/DDBJ whole genome shotgun (WGS) entry which is preliminary data.</text>
</comment>
<dbReference type="EMBL" id="JBEZFP010000081">
    <property type="protein sequence ID" value="MEU8137159.1"/>
    <property type="molecule type" value="Genomic_DNA"/>
</dbReference>